<sequence length="76" mass="8274">MSQQQQPVNNVIEVPMTTLTPPSYPENTMSTAATNEQPKTETEQDQRSMLRLRGGGCITDCLAAIGCCCICEECCC</sequence>
<dbReference type="EMBL" id="JAANIT010001095">
    <property type="protein sequence ID" value="KAG1542272.1"/>
    <property type="molecule type" value="Genomic_DNA"/>
</dbReference>
<evidence type="ECO:0000313" key="2">
    <source>
        <dbReference type="EMBL" id="KAG1542272.1"/>
    </source>
</evidence>
<evidence type="ECO:0000313" key="3">
    <source>
        <dbReference type="Proteomes" id="UP000717996"/>
    </source>
</evidence>
<dbReference type="OrthoDB" id="2258775at2759"/>
<comment type="caution">
    <text evidence="2">The sequence shown here is derived from an EMBL/GenBank/DDBJ whole genome shotgun (WGS) entry which is preliminary data.</text>
</comment>
<evidence type="ECO:0000256" key="1">
    <source>
        <dbReference type="SAM" id="MobiDB-lite"/>
    </source>
</evidence>
<protein>
    <recommendedName>
        <fullName evidence="4">Cysteine-rich transmembrane CYSTM domain-containing protein</fullName>
    </recommendedName>
</protein>
<feature type="compositionally biased region" description="Polar residues" evidence="1">
    <location>
        <begin position="17"/>
        <end position="37"/>
    </location>
</feature>
<accession>A0A9P6Y9F7</accession>
<dbReference type="OMA" id="CELDEIC"/>
<proteinExistence type="predicted"/>
<organism evidence="2 3">
    <name type="scientific">Rhizopus oryzae</name>
    <name type="common">Mucormycosis agent</name>
    <name type="synonym">Rhizopus arrhizus var. delemar</name>
    <dbReference type="NCBI Taxonomy" id="64495"/>
    <lineage>
        <taxon>Eukaryota</taxon>
        <taxon>Fungi</taxon>
        <taxon>Fungi incertae sedis</taxon>
        <taxon>Mucoromycota</taxon>
        <taxon>Mucoromycotina</taxon>
        <taxon>Mucoromycetes</taxon>
        <taxon>Mucorales</taxon>
        <taxon>Mucorineae</taxon>
        <taxon>Rhizopodaceae</taxon>
        <taxon>Rhizopus</taxon>
    </lineage>
</organism>
<dbReference type="Proteomes" id="UP000717996">
    <property type="component" value="Unassembled WGS sequence"/>
</dbReference>
<evidence type="ECO:0008006" key="4">
    <source>
        <dbReference type="Google" id="ProtNLM"/>
    </source>
</evidence>
<reference evidence="2" key="1">
    <citation type="journal article" date="2020" name="Microb. Genom.">
        <title>Genetic diversity of clinical and environmental Mucorales isolates obtained from an investigation of mucormycosis cases among solid organ transplant recipients.</title>
        <authorList>
            <person name="Nguyen M.H."/>
            <person name="Kaul D."/>
            <person name="Muto C."/>
            <person name="Cheng S.J."/>
            <person name="Richter R.A."/>
            <person name="Bruno V.M."/>
            <person name="Liu G."/>
            <person name="Beyhan S."/>
            <person name="Sundermann A.J."/>
            <person name="Mounaud S."/>
            <person name="Pasculle A.W."/>
            <person name="Nierman W.C."/>
            <person name="Driscoll E."/>
            <person name="Cumbie R."/>
            <person name="Clancy C.J."/>
            <person name="Dupont C.L."/>
        </authorList>
    </citation>
    <scope>NUCLEOTIDE SEQUENCE</scope>
    <source>
        <strain evidence="2">GL16</strain>
    </source>
</reference>
<feature type="region of interest" description="Disordered" evidence="1">
    <location>
        <begin position="1"/>
        <end position="45"/>
    </location>
</feature>
<gene>
    <name evidence="2" type="ORF">G6F51_007371</name>
</gene>
<dbReference type="AlphaFoldDB" id="A0A9P6Y9F7"/>
<name>A0A9P6Y9F7_RHIOR</name>